<dbReference type="AlphaFoldDB" id="A0A810PXT4"/>
<comment type="similarity">
    <text evidence="5 7">Belongs to the NusG family.</text>
</comment>
<keyword evidence="1 5" id="KW-0806">Transcription termination</keyword>
<dbReference type="SUPFAM" id="SSF50104">
    <property type="entry name" value="Translation proteins SH3-like domain"/>
    <property type="match status" value="1"/>
</dbReference>
<dbReference type="Pfam" id="PF00467">
    <property type="entry name" value="KOW"/>
    <property type="match status" value="1"/>
</dbReference>
<dbReference type="EMBL" id="AP023415">
    <property type="protein sequence ID" value="BCK77981.1"/>
    <property type="molecule type" value="Genomic_DNA"/>
</dbReference>
<dbReference type="PANTHER" id="PTHR30265:SF2">
    <property type="entry name" value="TRANSCRIPTION TERMINATION_ANTITERMINATION PROTEIN NUSG"/>
    <property type="match status" value="1"/>
</dbReference>
<dbReference type="PRINTS" id="PR00338">
    <property type="entry name" value="NUSGTNSCPFCT"/>
</dbReference>
<keyword evidence="3 5" id="KW-0805">Transcription regulation</keyword>
<reference evidence="10" key="1">
    <citation type="submission" date="2020-09" db="EMBL/GenBank/DDBJ databases">
        <title>New species isolated from human feces.</title>
        <authorList>
            <person name="Kitahara M."/>
            <person name="Shigeno Y."/>
            <person name="Shime M."/>
            <person name="Matsumoto Y."/>
            <person name="Nakamura S."/>
            <person name="Motooka D."/>
            <person name="Fukuoka S."/>
            <person name="Nishikawa H."/>
            <person name="Benno Y."/>
        </authorList>
    </citation>
    <scope>NUCLEOTIDE SEQUENCE</scope>
    <source>
        <strain evidence="10">MM35</strain>
    </source>
</reference>
<evidence type="ECO:0000256" key="4">
    <source>
        <dbReference type="ARBA" id="ARBA00023163"/>
    </source>
</evidence>
<dbReference type="GO" id="GO:0031564">
    <property type="term" value="P:transcription antitermination"/>
    <property type="evidence" value="ECO:0007669"/>
    <property type="project" value="UniProtKB-UniRule"/>
</dbReference>
<dbReference type="NCBIfam" id="TIGR00922">
    <property type="entry name" value="nusG"/>
    <property type="match status" value="1"/>
</dbReference>
<keyword evidence="11" id="KW-1185">Reference proteome</keyword>
<evidence type="ECO:0000313" key="11">
    <source>
        <dbReference type="Proteomes" id="UP000681343"/>
    </source>
</evidence>
<name>A0A810PXT4_9FIRM</name>
<keyword evidence="2 5" id="KW-0889">Transcription antitermination</keyword>
<organism evidence="10 11">
    <name type="scientific">Vescimonas fastidiosa</name>
    <dbReference type="NCBI Taxonomy" id="2714353"/>
    <lineage>
        <taxon>Bacteria</taxon>
        <taxon>Bacillati</taxon>
        <taxon>Bacillota</taxon>
        <taxon>Clostridia</taxon>
        <taxon>Eubacteriales</taxon>
        <taxon>Oscillospiraceae</taxon>
        <taxon>Vescimonas</taxon>
    </lineage>
</organism>
<protein>
    <recommendedName>
        <fullName evidence="5 6">Transcription termination/antitermination protein NusG</fullName>
    </recommendedName>
</protein>
<evidence type="ECO:0000259" key="8">
    <source>
        <dbReference type="SMART" id="SM00738"/>
    </source>
</evidence>
<dbReference type="InterPro" id="IPR015869">
    <property type="entry name" value="Transcrpt_antiterm_NusG_bac_CS"/>
</dbReference>
<feature type="domain" description="KOW" evidence="9">
    <location>
        <begin position="119"/>
        <end position="146"/>
    </location>
</feature>
<dbReference type="Pfam" id="PF02357">
    <property type="entry name" value="NusG"/>
    <property type="match status" value="1"/>
</dbReference>
<dbReference type="InterPro" id="IPR014722">
    <property type="entry name" value="Rib_uL2_dom2"/>
</dbReference>
<feature type="domain" description="NusG-like N-terminal" evidence="8">
    <location>
        <begin position="4"/>
        <end position="113"/>
    </location>
</feature>
<evidence type="ECO:0000256" key="6">
    <source>
        <dbReference type="NCBIfam" id="TIGR00922"/>
    </source>
</evidence>
<comment type="function">
    <text evidence="5 7">Participates in transcription elongation, termination and antitermination.</text>
</comment>
<dbReference type="CDD" id="cd09891">
    <property type="entry name" value="NGN_Bact_1"/>
    <property type="match status" value="1"/>
</dbReference>
<evidence type="ECO:0000256" key="5">
    <source>
        <dbReference type="HAMAP-Rule" id="MF_00948"/>
    </source>
</evidence>
<dbReference type="FunFam" id="2.30.30.30:FF:000002">
    <property type="entry name" value="Transcription termination/antitermination factor NusG"/>
    <property type="match status" value="1"/>
</dbReference>
<dbReference type="SUPFAM" id="SSF82679">
    <property type="entry name" value="N-utilization substance G protein NusG, N-terminal domain"/>
    <property type="match status" value="1"/>
</dbReference>
<evidence type="ECO:0000256" key="1">
    <source>
        <dbReference type="ARBA" id="ARBA00022472"/>
    </source>
</evidence>
<dbReference type="GO" id="GO:0005829">
    <property type="term" value="C:cytosol"/>
    <property type="evidence" value="ECO:0007669"/>
    <property type="project" value="TreeGrafter"/>
</dbReference>
<dbReference type="PROSITE" id="PS01014">
    <property type="entry name" value="NUSG"/>
    <property type="match status" value="1"/>
</dbReference>
<evidence type="ECO:0000256" key="7">
    <source>
        <dbReference type="RuleBase" id="RU000538"/>
    </source>
</evidence>
<dbReference type="SMART" id="SM00738">
    <property type="entry name" value="NGN"/>
    <property type="match status" value="1"/>
</dbReference>
<dbReference type="HAMAP" id="MF_00948">
    <property type="entry name" value="NusG"/>
    <property type="match status" value="1"/>
</dbReference>
<keyword evidence="4 5" id="KW-0804">Transcription</keyword>
<gene>
    <name evidence="5 10" type="primary">nusG</name>
    <name evidence="10" type="ORF">MM35RIKEN_01730</name>
</gene>
<dbReference type="Proteomes" id="UP000681343">
    <property type="component" value="Chromosome"/>
</dbReference>
<dbReference type="SMART" id="SM00739">
    <property type="entry name" value="KOW"/>
    <property type="match status" value="1"/>
</dbReference>
<dbReference type="PANTHER" id="PTHR30265">
    <property type="entry name" value="RHO-INTERACTING TRANSCRIPTION TERMINATION FACTOR NUSG"/>
    <property type="match status" value="1"/>
</dbReference>
<dbReference type="InterPro" id="IPR036735">
    <property type="entry name" value="NGN_dom_sf"/>
</dbReference>
<accession>A0A810PXT4</accession>
<dbReference type="InterPro" id="IPR043425">
    <property type="entry name" value="NusG-like"/>
</dbReference>
<dbReference type="CDD" id="cd06091">
    <property type="entry name" value="KOW_NusG"/>
    <property type="match status" value="1"/>
</dbReference>
<dbReference type="GO" id="GO:0006353">
    <property type="term" value="P:DNA-templated transcription termination"/>
    <property type="evidence" value="ECO:0007669"/>
    <property type="project" value="UniProtKB-UniRule"/>
</dbReference>
<dbReference type="InterPro" id="IPR006645">
    <property type="entry name" value="NGN-like_dom"/>
</dbReference>
<dbReference type="Gene3D" id="2.30.30.30">
    <property type="match status" value="1"/>
</dbReference>
<dbReference type="GO" id="GO:0032784">
    <property type="term" value="P:regulation of DNA-templated transcription elongation"/>
    <property type="evidence" value="ECO:0007669"/>
    <property type="project" value="InterPro"/>
</dbReference>
<dbReference type="InterPro" id="IPR001062">
    <property type="entry name" value="Transcrpt_antiterm_NusG"/>
</dbReference>
<sequence>MADNAKWYVLHTYSGYENAVKAAIEKSVTNRGLEDMIHKMEIPMETVTEVTESGVMKEVERKVFPGYVLIKMVLTDDTWHLVRNIRGVTGFVGEANKAIPLTEEEVAALGVEKHEIVVLYHVGDTVKITEGPLASFTGTVEEIEPEKNKVRVVVSMFGRETPVELELDQVEVLP</sequence>
<evidence type="ECO:0000259" key="9">
    <source>
        <dbReference type="SMART" id="SM00739"/>
    </source>
</evidence>
<dbReference type="InterPro" id="IPR005824">
    <property type="entry name" value="KOW"/>
</dbReference>
<evidence type="ECO:0000256" key="3">
    <source>
        <dbReference type="ARBA" id="ARBA00023015"/>
    </source>
</evidence>
<proteinExistence type="inferred from homology"/>
<dbReference type="InterPro" id="IPR008991">
    <property type="entry name" value="Translation_prot_SH3-like_sf"/>
</dbReference>
<dbReference type="GO" id="GO:0006354">
    <property type="term" value="P:DNA-templated transcription elongation"/>
    <property type="evidence" value="ECO:0007669"/>
    <property type="project" value="UniProtKB-UniRule"/>
</dbReference>
<dbReference type="RefSeq" id="WP_212818492.1">
    <property type="nucleotide sequence ID" value="NZ_AP023415.1"/>
</dbReference>
<evidence type="ECO:0000313" key="10">
    <source>
        <dbReference type="EMBL" id="BCK77981.1"/>
    </source>
</evidence>
<dbReference type="InterPro" id="IPR047050">
    <property type="entry name" value="NGN"/>
</dbReference>
<dbReference type="Gene3D" id="3.30.70.940">
    <property type="entry name" value="NusG, N-terminal domain"/>
    <property type="match status" value="1"/>
</dbReference>
<dbReference type="KEGG" id="vfa:MM35RIKEN_01730"/>
<evidence type="ECO:0000256" key="2">
    <source>
        <dbReference type="ARBA" id="ARBA00022814"/>
    </source>
</evidence>